<evidence type="ECO:0000256" key="3">
    <source>
        <dbReference type="ARBA" id="ARBA00023082"/>
    </source>
</evidence>
<comment type="similarity">
    <text evidence="1">Belongs to the sigma-70 factor family. ECF subfamily.</text>
</comment>
<dbReference type="Pfam" id="PF13490">
    <property type="entry name" value="zf-HC2"/>
    <property type="match status" value="1"/>
</dbReference>
<keyword evidence="5" id="KW-0804">Transcription</keyword>
<reference evidence="10 11" key="1">
    <citation type="submission" date="2020-07" db="EMBL/GenBank/DDBJ databases">
        <title>MOT database genomes.</title>
        <authorList>
            <person name="Joseph S."/>
            <person name="Aduse-Opoku J."/>
            <person name="Hashim A."/>
            <person name="Wade W."/>
            <person name="Curtis M."/>
        </authorList>
    </citation>
    <scope>NUCLEOTIDE SEQUENCE [LARGE SCALE GENOMIC DNA]</scope>
    <source>
        <strain evidence="10 11">DSM 100099</strain>
    </source>
</reference>
<comment type="caution">
    <text evidence="10">The sequence shown here is derived from an EMBL/GenBank/DDBJ whole genome shotgun (WGS) entry which is preliminary data.</text>
</comment>
<evidence type="ECO:0000259" key="8">
    <source>
        <dbReference type="Pfam" id="PF08281"/>
    </source>
</evidence>
<dbReference type="Gene3D" id="1.10.1740.10">
    <property type="match status" value="1"/>
</dbReference>
<dbReference type="GO" id="GO:0016987">
    <property type="term" value="F:sigma factor activity"/>
    <property type="evidence" value="ECO:0007669"/>
    <property type="project" value="UniProtKB-KW"/>
</dbReference>
<keyword evidence="2" id="KW-0805">Transcription regulation</keyword>
<accession>A0A853EQT0</accession>
<dbReference type="AlphaFoldDB" id="A0A853EQT0"/>
<dbReference type="InterPro" id="IPR013324">
    <property type="entry name" value="RNA_pol_sigma_r3/r4-like"/>
</dbReference>
<feature type="region of interest" description="Disordered" evidence="6">
    <location>
        <begin position="344"/>
        <end position="418"/>
    </location>
</feature>
<evidence type="ECO:0000259" key="9">
    <source>
        <dbReference type="Pfam" id="PF13490"/>
    </source>
</evidence>
<evidence type="ECO:0000256" key="2">
    <source>
        <dbReference type="ARBA" id="ARBA00023015"/>
    </source>
</evidence>
<dbReference type="NCBIfam" id="TIGR02937">
    <property type="entry name" value="sigma70-ECF"/>
    <property type="match status" value="1"/>
</dbReference>
<evidence type="ECO:0000256" key="5">
    <source>
        <dbReference type="ARBA" id="ARBA00023163"/>
    </source>
</evidence>
<name>A0A853EQT0_9MICO</name>
<feature type="compositionally biased region" description="Low complexity" evidence="6">
    <location>
        <begin position="377"/>
        <end position="403"/>
    </location>
</feature>
<protein>
    <submittedName>
        <fullName evidence="10">Sigma-70 family RNA polymerase sigma factor</fullName>
    </submittedName>
</protein>
<dbReference type="GO" id="GO:0006352">
    <property type="term" value="P:DNA-templated transcription initiation"/>
    <property type="evidence" value="ECO:0007669"/>
    <property type="project" value="InterPro"/>
</dbReference>
<dbReference type="GO" id="GO:0003677">
    <property type="term" value="F:DNA binding"/>
    <property type="evidence" value="ECO:0007669"/>
    <property type="project" value="UniProtKB-KW"/>
</dbReference>
<evidence type="ECO:0000259" key="7">
    <source>
        <dbReference type="Pfam" id="PF04542"/>
    </source>
</evidence>
<dbReference type="InterPro" id="IPR039425">
    <property type="entry name" value="RNA_pol_sigma-70-like"/>
</dbReference>
<organism evidence="10 11">
    <name type="scientific">Sanguibacter inulinus</name>
    <dbReference type="NCBI Taxonomy" id="60922"/>
    <lineage>
        <taxon>Bacteria</taxon>
        <taxon>Bacillati</taxon>
        <taxon>Actinomycetota</taxon>
        <taxon>Actinomycetes</taxon>
        <taxon>Micrococcales</taxon>
        <taxon>Sanguibacteraceae</taxon>
        <taxon>Sanguibacter</taxon>
    </lineage>
</organism>
<dbReference type="PANTHER" id="PTHR43133">
    <property type="entry name" value="RNA POLYMERASE ECF-TYPE SIGMA FACTO"/>
    <property type="match status" value="1"/>
</dbReference>
<dbReference type="InterPro" id="IPR013783">
    <property type="entry name" value="Ig-like_fold"/>
</dbReference>
<dbReference type="SUPFAM" id="SSF88946">
    <property type="entry name" value="Sigma2 domain of RNA polymerase sigma factors"/>
    <property type="match status" value="1"/>
</dbReference>
<dbReference type="Pfam" id="PF08281">
    <property type="entry name" value="Sigma70_r4_2"/>
    <property type="match status" value="1"/>
</dbReference>
<dbReference type="InterPro" id="IPR036388">
    <property type="entry name" value="WH-like_DNA-bd_sf"/>
</dbReference>
<keyword evidence="3" id="KW-0731">Sigma factor</keyword>
<dbReference type="RefSeq" id="WP_179912697.1">
    <property type="nucleotide sequence ID" value="NZ_JACBYE010000008.1"/>
</dbReference>
<dbReference type="PANTHER" id="PTHR43133:SF8">
    <property type="entry name" value="RNA POLYMERASE SIGMA FACTOR HI_1459-RELATED"/>
    <property type="match status" value="1"/>
</dbReference>
<proteinExistence type="inferred from homology"/>
<dbReference type="Gene3D" id="2.60.40.10">
    <property type="entry name" value="Immunoglobulins"/>
    <property type="match status" value="1"/>
</dbReference>
<feature type="domain" description="RNA polymerase sigma factor 70 region 4 type 2" evidence="8">
    <location>
        <begin position="132"/>
        <end position="180"/>
    </location>
</feature>
<dbReference type="GO" id="GO:0005975">
    <property type="term" value="P:carbohydrate metabolic process"/>
    <property type="evidence" value="ECO:0007669"/>
    <property type="project" value="UniProtKB-ARBA"/>
</dbReference>
<gene>
    <name evidence="10" type="ORF">HZZ10_05210</name>
</gene>
<dbReference type="InterPro" id="IPR013249">
    <property type="entry name" value="RNA_pol_sigma70_r4_t2"/>
</dbReference>
<dbReference type="InterPro" id="IPR007627">
    <property type="entry name" value="RNA_pol_sigma70_r2"/>
</dbReference>
<evidence type="ECO:0000256" key="1">
    <source>
        <dbReference type="ARBA" id="ARBA00010641"/>
    </source>
</evidence>
<feature type="domain" description="Putative zinc-finger" evidence="9">
    <location>
        <begin position="200"/>
        <end position="234"/>
    </location>
</feature>
<dbReference type="Pfam" id="PF04542">
    <property type="entry name" value="Sigma70_r2"/>
    <property type="match status" value="1"/>
</dbReference>
<evidence type="ECO:0000256" key="6">
    <source>
        <dbReference type="SAM" id="MobiDB-lite"/>
    </source>
</evidence>
<keyword evidence="11" id="KW-1185">Reference proteome</keyword>
<dbReference type="Gene3D" id="1.10.10.10">
    <property type="entry name" value="Winged helix-like DNA-binding domain superfamily/Winged helix DNA-binding domain"/>
    <property type="match status" value="1"/>
</dbReference>
<feature type="domain" description="RNA polymerase sigma-70 region 2" evidence="7">
    <location>
        <begin position="35"/>
        <end position="101"/>
    </location>
</feature>
<dbReference type="InterPro" id="IPR014284">
    <property type="entry name" value="RNA_pol_sigma-70_dom"/>
</dbReference>
<evidence type="ECO:0000313" key="10">
    <source>
        <dbReference type="EMBL" id="NYS92926.1"/>
    </source>
</evidence>
<sequence length="594" mass="61022">MTTDAHLGGFVSSATTDEDLLVSVRAGERDAYGELWRRHVRVALAVAGRYSTIADPEDIVQEAFQAVFTAVCDGGGPTRGFRPYLARTVRNVAVSISRRRRAEPVGGLTELADRLDVSVPGHDEQSADRVVLVKAFQSLPERWRAILWMTEVEDMPVQDAADRLGIAPNAGAALVRRAREGLRRSWLAAHVGGSERGPECRWVVEHLPLSERGHATPRHQDRIDAHTATCQDCARTATEIAAVARRLPAVLLPVFFTGGAAAEHLLAGVPVALPGDVGSVGGAVVDHRPVSDVPGRAALGEASSGAPWRMTSLAVSRRVAAAVAVVVMTAVAVGAGVVLLDRSPSSASAGPVTGSADPAQILTAPSASDDPGTESETGAPAADSPAPGTTSAPSAPPGTTTTSEVGVPPPPRDAATSSLDADVPLDVTGAPASGLQEWVPVISGTGTSGSTVEAVLADGSPVGSAQVTDGAWSIELDASLAADVEHAVAVRYEGDRHLVDVGRYTVVAPLVTGVEVVESQTGVHDVVVLVTGTCGQAVEASVVGTDRAASVVLGSCTTRVPLSAVPSGTHNVELRYVDLVQGRVGAVRSISVSV</sequence>
<dbReference type="InterPro" id="IPR027383">
    <property type="entry name" value="Znf_put"/>
</dbReference>
<keyword evidence="4" id="KW-0238">DNA-binding</keyword>
<dbReference type="EMBL" id="JACBYE010000008">
    <property type="protein sequence ID" value="NYS92926.1"/>
    <property type="molecule type" value="Genomic_DNA"/>
</dbReference>
<evidence type="ECO:0000313" key="11">
    <source>
        <dbReference type="Proteomes" id="UP000561011"/>
    </source>
</evidence>
<dbReference type="InterPro" id="IPR013325">
    <property type="entry name" value="RNA_pol_sigma_r2"/>
</dbReference>
<dbReference type="Proteomes" id="UP000561011">
    <property type="component" value="Unassembled WGS sequence"/>
</dbReference>
<dbReference type="SUPFAM" id="SSF88659">
    <property type="entry name" value="Sigma3 and sigma4 domains of RNA polymerase sigma factors"/>
    <property type="match status" value="1"/>
</dbReference>
<evidence type="ECO:0000256" key="4">
    <source>
        <dbReference type="ARBA" id="ARBA00023125"/>
    </source>
</evidence>